<feature type="transmembrane region" description="Helical" evidence="3">
    <location>
        <begin position="29"/>
        <end position="50"/>
    </location>
</feature>
<dbReference type="PANTHER" id="PTHR30576:SF0">
    <property type="entry name" value="UNDECAPRENYL-PHOSPHATE N-ACETYLGALACTOSAMINYL 1-PHOSPHATE TRANSFERASE-RELATED"/>
    <property type="match status" value="1"/>
</dbReference>
<keyword evidence="3" id="KW-1133">Transmembrane helix</keyword>
<keyword evidence="6" id="KW-1185">Reference proteome</keyword>
<keyword evidence="2" id="KW-0270">Exopolysaccharide synthesis</keyword>
<feature type="domain" description="Bacterial sugar transferase" evidence="4">
    <location>
        <begin position="241"/>
        <end position="430"/>
    </location>
</feature>
<comment type="similarity">
    <text evidence="1">Belongs to the bacterial sugar transferase family.</text>
</comment>
<reference evidence="5 6" key="1">
    <citation type="submission" date="2016-11" db="EMBL/GenBank/DDBJ databases">
        <authorList>
            <person name="Jaros S."/>
            <person name="Januszkiewicz K."/>
            <person name="Wedrychowicz H."/>
        </authorList>
    </citation>
    <scope>NUCLEOTIDE SEQUENCE [LARGE SCALE GENOMIC DNA]</scope>
    <source>
        <strain evidence="5 6">ATCC 23634</strain>
    </source>
</reference>
<name>A0A1K2HSA9_9HYPH</name>
<organism evidence="5 6">
    <name type="scientific">Devosia enhydra</name>
    <dbReference type="NCBI Taxonomy" id="665118"/>
    <lineage>
        <taxon>Bacteria</taxon>
        <taxon>Pseudomonadati</taxon>
        <taxon>Pseudomonadota</taxon>
        <taxon>Alphaproteobacteria</taxon>
        <taxon>Hyphomicrobiales</taxon>
        <taxon>Devosiaceae</taxon>
        <taxon>Devosia</taxon>
    </lineage>
</organism>
<evidence type="ECO:0000313" key="5">
    <source>
        <dbReference type="EMBL" id="SFZ80660.1"/>
    </source>
</evidence>
<protein>
    <submittedName>
        <fullName evidence="5">Sugar transferase involved in LPS biosynthesis (Colanic, teichoic acid)</fullName>
    </submittedName>
</protein>
<dbReference type="OrthoDB" id="9808602at2"/>
<feature type="transmembrane region" description="Helical" evidence="3">
    <location>
        <begin position="87"/>
        <end position="109"/>
    </location>
</feature>
<evidence type="ECO:0000259" key="4">
    <source>
        <dbReference type="Pfam" id="PF02397"/>
    </source>
</evidence>
<dbReference type="GO" id="GO:0016780">
    <property type="term" value="F:phosphotransferase activity, for other substituted phosphate groups"/>
    <property type="evidence" value="ECO:0007669"/>
    <property type="project" value="TreeGrafter"/>
</dbReference>
<keyword evidence="5" id="KW-0808">Transferase</keyword>
<evidence type="ECO:0000313" key="6">
    <source>
        <dbReference type="Proteomes" id="UP000183447"/>
    </source>
</evidence>
<feature type="transmembrane region" description="Helical" evidence="3">
    <location>
        <begin position="115"/>
        <end position="135"/>
    </location>
</feature>
<evidence type="ECO:0000256" key="1">
    <source>
        <dbReference type="ARBA" id="ARBA00006464"/>
    </source>
</evidence>
<dbReference type="AlphaFoldDB" id="A0A1K2HSA9"/>
<accession>A0A1K2HSA9</accession>
<dbReference type="EMBL" id="FPKU01000001">
    <property type="protein sequence ID" value="SFZ80660.1"/>
    <property type="molecule type" value="Genomic_DNA"/>
</dbReference>
<keyword evidence="3" id="KW-0472">Membrane</keyword>
<gene>
    <name evidence="5" type="ORF">SAMN02983003_0054</name>
</gene>
<dbReference type="STRING" id="665118.SAMN02983003_0054"/>
<sequence length="436" mass="48732">MAELSGYGAADLPPKPAGAAQLLRLRYQFLGAVVLAVIVPVALRWGFYFPGWLQDVQVNTAAGSALAILFGIIIMHQMEPLPGVRRASYIVPAMMFAFGVVLLIFFFARIDYNRFLFPVSLGIAIVWLYLLQVAFGHLARPRLLIVPGGDGATLLDVRGVDWAMLSEPRLSGLRCDGIVADLRADLPEDWTRFVADAVLQGVPVYHVRQVQESLTGRVEIAHLSENTLGSLNPASIYMQSKQLADWLSALVLLPLLLPLCALLAIAIKLDSKGPILFTQKRIGFRGEVFTCYKFRTMRMDDAAPVAGKAAAERAMTRDNDPRITRIGRWLRPCRIDELPQVINILRGEMSWVGPRPEAVPLSELYARKLPFYQYRHIVPPGITGWVQVNQGHVVAVDQVQEKLHYDFYYIKNFSFWLDMLILFRTIGTVITGFGAR</sequence>
<evidence type="ECO:0000256" key="3">
    <source>
        <dbReference type="SAM" id="Phobius"/>
    </source>
</evidence>
<dbReference type="RefSeq" id="WP_084603144.1">
    <property type="nucleotide sequence ID" value="NZ_FPKU01000001.1"/>
</dbReference>
<keyword evidence="3" id="KW-0812">Transmembrane</keyword>
<evidence type="ECO:0000256" key="2">
    <source>
        <dbReference type="ARBA" id="ARBA00023169"/>
    </source>
</evidence>
<feature type="transmembrane region" description="Helical" evidence="3">
    <location>
        <begin position="56"/>
        <end position="75"/>
    </location>
</feature>
<feature type="transmembrane region" description="Helical" evidence="3">
    <location>
        <begin position="413"/>
        <end position="435"/>
    </location>
</feature>
<dbReference type="PANTHER" id="PTHR30576">
    <property type="entry name" value="COLANIC BIOSYNTHESIS UDP-GLUCOSE LIPID CARRIER TRANSFERASE"/>
    <property type="match status" value="1"/>
</dbReference>
<dbReference type="Pfam" id="PF02397">
    <property type="entry name" value="Bac_transf"/>
    <property type="match status" value="1"/>
</dbReference>
<feature type="transmembrane region" description="Helical" evidence="3">
    <location>
        <begin position="246"/>
        <end position="267"/>
    </location>
</feature>
<proteinExistence type="inferred from homology"/>
<dbReference type="Proteomes" id="UP000183447">
    <property type="component" value="Unassembled WGS sequence"/>
</dbReference>
<dbReference type="GO" id="GO:0000271">
    <property type="term" value="P:polysaccharide biosynthetic process"/>
    <property type="evidence" value="ECO:0007669"/>
    <property type="project" value="UniProtKB-KW"/>
</dbReference>
<dbReference type="InterPro" id="IPR003362">
    <property type="entry name" value="Bact_transf"/>
</dbReference>